<reference evidence="2 3" key="1">
    <citation type="journal article" date="2018" name="PLoS Genet.">
        <title>Population sequencing reveals clonal diversity and ancestral inbreeding in the grapevine cultivar Chardonnay.</title>
        <authorList>
            <person name="Roach M.J."/>
            <person name="Johnson D.L."/>
            <person name="Bohlmann J."/>
            <person name="van Vuuren H.J."/>
            <person name="Jones S.J."/>
            <person name="Pretorius I.S."/>
            <person name="Schmidt S.A."/>
            <person name="Borneman A.R."/>
        </authorList>
    </citation>
    <scope>NUCLEOTIDE SEQUENCE [LARGE SCALE GENOMIC DNA]</scope>
    <source>
        <strain evidence="3">cv. Chardonnay</strain>
        <tissue evidence="2">Leaf</tissue>
    </source>
</reference>
<name>A0A438J1N0_VITVI</name>
<evidence type="ECO:0000313" key="3">
    <source>
        <dbReference type="Proteomes" id="UP000288805"/>
    </source>
</evidence>
<organism evidence="2 3">
    <name type="scientific">Vitis vinifera</name>
    <name type="common">Grape</name>
    <dbReference type="NCBI Taxonomy" id="29760"/>
    <lineage>
        <taxon>Eukaryota</taxon>
        <taxon>Viridiplantae</taxon>
        <taxon>Streptophyta</taxon>
        <taxon>Embryophyta</taxon>
        <taxon>Tracheophyta</taxon>
        <taxon>Spermatophyta</taxon>
        <taxon>Magnoliopsida</taxon>
        <taxon>eudicotyledons</taxon>
        <taxon>Gunneridae</taxon>
        <taxon>Pentapetalae</taxon>
        <taxon>rosids</taxon>
        <taxon>Vitales</taxon>
        <taxon>Vitaceae</taxon>
        <taxon>Viteae</taxon>
        <taxon>Vitis</taxon>
    </lineage>
</organism>
<feature type="region of interest" description="Disordered" evidence="1">
    <location>
        <begin position="1"/>
        <end position="25"/>
    </location>
</feature>
<proteinExistence type="predicted"/>
<accession>A0A438J1N0</accession>
<protein>
    <submittedName>
        <fullName evidence="2">Uncharacterized protein</fullName>
    </submittedName>
</protein>
<evidence type="ECO:0000256" key="1">
    <source>
        <dbReference type="SAM" id="MobiDB-lite"/>
    </source>
</evidence>
<dbReference type="Proteomes" id="UP000288805">
    <property type="component" value="Unassembled WGS sequence"/>
</dbReference>
<gene>
    <name evidence="2" type="ORF">CK203_023258</name>
</gene>
<evidence type="ECO:0000313" key="2">
    <source>
        <dbReference type="EMBL" id="RVX02870.1"/>
    </source>
</evidence>
<feature type="compositionally biased region" description="Basic and acidic residues" evidence="1">
    <location>
        <begin position="1"/>
        <end position="14"/>
    </location>
</feature>
<comment type="caution">
    <text evidence="2">The sequence shown here is derived from an EMBL/GenBank/DDBJ whole genome shotgun (WGS) entry which is preliminary data.</text>
</comment>
<sequence>MPTKPKIEDRRIEPGGKSNPSSTVYSQPWWHGVGNNAISPAALGGSPSKSTSVEHLNSHITSNGFQLQANGRLDDGTTFNKGTQPTVALQSVAFDWRALVIFEYVKLGSLIIVDHLFAL</sequence>
<dbReference type="EMBL" id="QGNW01000068">
    <property type="protein sequence ID" value="RVX02870.1"/>
    <property type="molecule type" value="Genomic_DNA"/>
</dbReference>
<dbReference type="AlphaFoldDB" id="A0A438J1N0"/>